<dbReference type="Pfam" id="PF03992">
    <property type="entry name" value="ABM"/>
    <property type="match status" value="1"/>
</dbReference>
<dbReference type="RefSeq" id="WP_307335852.1">
    <property type="nucleotide sequence ID" value="NZ_JAUSUD010000001.1"/>
</dbReference>
<dbReference type="GO" id="GO:0016491">
    <property type="term" value="F:oxidoreductase activity"/>
    <property type="evidence" value="ECO:0007669"/>
    <property type="project" value="UniProtKB-KW"/>
</dbReference>
<dbReference type="Proteomes" id="UP001234495">
    <property type="component" value="Unassembled WGS sequence"/>
</dbReference>
<dbReference type="PROSITE" id="PS51725">
    <property type="entry name" value="ABM"/>
    <property type="match status" value="1"/>
</dbReference>
<evidence type="ECO:0000259" key="1">
    <source>
        <dbReference type="PROSITE" id="PS51725"/>
    </source>
</evidence>
<reference evidence="2 3" key="1">
    <citation type="submission" date="2023-07" db="EMBL/GenBank/DDBJ databases">
        <title>Genomic Encyclopedia of Type Strains, Phase IV (KMG-IV): sequencing the most valuable type-strain genomes for metagenomic binning, comparative biology and taxonomic classification.</title>
        <authorList>
            <person name="Goeker M."/>
        </authorList>
    </citation>
    <scope>NUCLEOTIDE SEQUENCE [LARGE SCALE GENOMIC DNA]</scope>
    <source>
        <strain evidence="2 3">DSM 29005</strain>
    </source>
</reference>
<dbReference type="PANTHER" id="PTHR34474:SF1">
    <property type="entry name" value="HEME-DEGRADING MONOOXYGENASE HMOA"/>
    <property type="match status" value="1"/>
</dbReference>
<evidence type="ECO:0000313" key="3">
    <source>
        <dbReference type="Proteomes" id="UP001234495"/>
    </source>
</evidence>
<protein>
    <submittedName>
        <fullName evidence="2">Heme oxygenase (Staphylobilin-producing)</fullName>
        <ecNumber evidence="2">1.14.99.48</ecNumber>
    </submittedName>
</protein>
<keyword evidence="3" id="KW-1185">Reference proteome</keyword>
<gene>
    <name evidence="2" type="ORF">J2S19_000209</name>
</gene>
<evidence type="ECO:0000313" key="2">
    <source>
        <dbReference type="EMBL" id="MDQ0228959.1"/>
    </source>
</evidence>
<accession>A0ABT9Z9M8</accession>
<name>A0ABT9Z9M8_9BACI</name>
<organism evidence="2 3">
    <name type="scientific">Metabacillus malikii</name>
    <dbReference type="NCBI Taxonomy" id="1504265"/>
    <lineage>
        <taxon>Bacteria</taxon>
        <taxon>Bacillati</taxon>
        <taxon>Bacillota</taxon>
        <taxon>Bacilli</taxon>
        <taxon>Bacillales</taxon>
        <taxon>Bacillaceae</taxon>
        <taxon>Metabacillus</taxon>
    </lineage>
</organism>
<dbReference type="InterPro" id="IPR011008">
    <property type="entry name" value="Dimeric_a/b-barrel"/>
</dbReference>
<keyword evidence="2" id="KW-0560">Oxidoreductase</keyword>
<dbReference type="InterPro" id="IPR007138">
    <property type="entry name" value="ABM_dom"/>
</dbReference>
<dbReference type="InterPro" id="IPR050404">
    <property type="entry name" value="Heme-degrading_MO"/>
</dbReference>
<proteinExistence type="predicted"/>
<dbReference type="EC" id="1.14.99.48" evidence="2"/>
<dbReference type="Gene3D" id="3.30.70.100">
    <property type="match status" value="1"/>
</dbReference>
<dbReference type="SUPFAM" id="SSF54909">
    <property type="entry name" value="Dimeric alpha+beta barrel"/>
    <property type="match status" value="1"/>
</dbReference>
<feature type="domain" description="ABM" evidence="1">
    <location>
        <begin position="2"/>
        <end position="95"/>
    </location>
</feature>
<sequence>MFVQMKTFKVSEGNADKIVERFSGKGIIEEQEGFIEATVLVKKVRRGEEEVIVSIKWESEEKWKQWEKSEAHIAGHKANLGKPKPEYIIEVTGGLYDVKSVKKPAHIN</sequence>
<dbReference type="EMBL" id="JAUSUD010000001">
    <property type="protein sequence ID" value="MDQ0228959.1"/>
    <property type="molecule type" value="Genomic_DNA"/>
</dbReference>
<dbReference type="PANTHER" id="PTHR34474">
    <property type="entry name" value="SIGNAL TRANSDUCTION PROTEIN TRAP"/>
    <property type="match status" value="1"/>
</dbReference>
<comment type="caution">
    <text evidence="2">The sequence shown here is derived from an EMBL/GenBank/DDBJ whole genome shotgun (WGS) entry which is preliminary data.</text>
</comment>